<evidence type="ECO:0000313" key="4">
    <source>
        <dbReference type="Proteomes" id="UP000638849"/>
    </source>
</evidence>
<feature type="chain" id="PRO_5046776816" evidence="1">
    <location>
        <begin position="28"/>
        <end position="123"/>
    </location>
</feature>
<dbReference type="Proteomes" id="UP000638849">
    <property type="component" value="Unassembled WGS sequence"/>
</dbReference>
<protein>
    <submittedName>
        <fullName evidence="3">Peptidoglycan-binding protein</fullName>
    </submittedName>
</protein>
<dbReference type="EMBL" id="JAEEAQ010000423">
    <property type="protein sequence ID" value="MBI0317478.1"/>
    <property type="molecule type" value="Genomic_DNA"/>
</dbReference>
<evidence type="ECO:0000259" key="2">
    <source>
        <dbReference type="Pfam" id="PF01471"/>
    </source>
</evidence>
<feature type="signal peptide" evidence="1">
    <location>
        <begin position="1"/>
        <end position="27"/>
    </location>
</feature>
<feature type="domain" description="Peptidoglycan binding-like" evidence="2">
    <location>
        <begin position="76"/>
        <end position="117"/>
    </location>
</feature>
<dbReference type="InterPro" id="IPR036366">
    <property type="entry name" value="PGBDSf"/>
</dbReference>
<dbReference type="InterPro" id="IPR002477">
    <property type="entry name" value="Peptidoglycan-bd-like"/>
</dbReference>
<dbReference type="SUPFAM" id="SSF47090">
    <property type="entry name" value="PGBD-like"/>
    <property type="match status" value="1"/>
</dbReference>
<dbReference type="PROSITE" id="PS51257">
    <property type="entry name" value="PROKAR_LIPOPROTEIN"/>
    <property type="match status" value="1"/>
</dbReference>
<gene>
    <name evidence="3" type="ORF">JBF12_31770</name>
</gene>
<sequence>MGTRKRVLLLSAAVALAGCLAVVPAIATTSPATVHPAYSCGYYNGDGPVRAGGTYPDKRVVEVQCLINENTSWTSYNPPLPVNGIADRATVRALITVQNHAGLASDGIVGPETWHALRTGVWW</sequence>
<name>A0ABS0RJ75_9ACTN</name>
<evidence type="ECO:0000256" key="1">
    <source>
        <dbReference type="SAM" id="SignalP"/>
    </source>
</evidence>
<reference evidence="3 4" key="1">
    <citation type="submission" date="2020-12" db="EMBL/GenBank/DDBJ databases">
        <authorList>
            <person name="Kusuma A.B."/>
            <person name="Nouioui I."/>
            <person name="Goodfellow M."/>
        </authorList>
    </citation>
    <scope>NUCLEOTIDE SEQUENCE [LARGE SCALE GENOMIC DNA]</scope>
    <source>
        <strain evidence="3 4">DSM 41764</strain>
    </source>
</reference>
<dbReference type="InterPro" id="IPR036365">
    <property type="entry name" value="PGBD-like_sf"/>
</dbReference>
<dbReference type="Pfam" id="PF01471">
    <property type="entry name" value="PG_binding_1"/>
    <property type="match status" value="1"/>
</dbReference>
<evidence type="ECO:0000313" key="3">
    <source>
        <dbReference type="EMBL" id="MBI0317478.1"/>
    </source>
</evidence>
<comment type="caution">
    <text evidence="3">The sequence shown here is derived from an EMBL/GenBank/DDBJ whole genome shotgun (WGS) entry which is preliminary data.</text>
</comment>
<accession>A0ABS0RJ75</accession>
<keyword evidence="1" id="KW-0732">Signal</keyword>
<keyword evidence="4" id="KW-1185">Reference proteome</keyword>
<dbReference type="RefSeq" id="WP_198280203.1">
    <property type="nucleotide sequence ID" value="NZ_BAAAIF010000081.1"/>
</dbReference>
<proteinExistence type="predicted"/>
<dbReference type="Gene3D" id="1.10.101.10">
    <property type="entry name" value="PGBD-like superfamily/PGBD"/>
    <property type="match status" value="1"/>
</dbReference>
<organism evidence="3 4">
    <name type="scientific">Streptomyces javensis</name>
    <dbReference type="NCBI Taxonomy" id="114698"/>
    <lineage>
        <taxon>Bacteria</taxon>
        <taxon>Bacillati</taxon>
        <taxon>Actinomycetota</taxon>
        <taxon>Actinomycetes</taxon>
        <taxon>Kitasatosporales</taxon>
        <taxon>Streptomycetaceae</taxon>
        <taxon>Streptomyces</taxon>
        <taxon>Streptomyces violaceusniger group</taxon>
    </lineage>
</organism>